<accession>D2R9I2</accession>
<dbReference type="HOGENOM" id="CLU_116290_0_1_0"/>
<organism evidence="3 4">
    <name type="scientific">Pirellula staleyi (strain ATCC 27377 / DSM 6068 / ICPB 4128)</name>
    <name type="common">Pirella staleyi</name>
    <dbReference type="NCBI Taxonomy" id="530564"/>
    <lineage>
        <taxon>Bacteria</taxon>
        <taxon>Pseudomonadati</taxon>
        <taxon>Planctomycetota</taxon>
        <taxon>Planctomycetia</taxon>
        <taxon>Pirellulales</taxon>
        <taxon>Pirellulaceae</taxon>
        <taxon>Pirellula</taxon>
    </lineage>
</organism>
<dbReference type="AlphaFoldDB" id="D2R9I2"/>
<name>D2R9I2_PIRSD</name>
<dbReference type="KEGG" id="psl:Psta_3068"/>
<dbReference type="SUPFAM" id="SSF103039">
    <property type="entry name" value="CheC-like"/>
    <property type="match status" value="1"/>
</dbReference>
<dbReference type="STRING" id="530564.Psta_3068"/>
<evidence type="ECO:0000313" key="4">
    <source>
        <dbReference type="Proteomes" id="UP000001887"/>
    </source>
</evidence>
<proteinExistence type="predicted"/>
<dbReference type="PANTHER" id="PTHR39452:SF1">
    <property type="entry name" value="CHEY-P PHOSPHATASE CHEX"/>
    <property type="match status" value="1"/>
</dbReference>
<keyword evidence="4" id="KW-1185">Reference proteome</keyword>
<evidence type="ECO:0000259" key="2">
    <source>
        <dbReference type="Pfam" id="PF13690"/>
    </source>
</evidence>
<keyword evidence="1" id="KW-0145">Chemotaxis</keyword>
<dbReference type="eggNOG" id="COG1406">
    <property type="taxonomic scope" value="Bacteria"/>
</dbReference>
<dbReference type="InterPro" id="IPR038756">
    <property type="entry name" value="CheX-like"/>
</dbReference>
<dbReference type="GO" id="GO:0006935">
    <property type="term" value="P:chemotaxis"/>
    <property type="evidence" value="ECO:0007669"/>
    <property type="project" value="UniProtKB-KW"/>
</dbReference>
<dbReference type="Proteomes" id="UP000001887">
    <property type="component" value="Chromosome"/>
</dbReference>
<dbReference type="InterPro" id="IPR028051">
    <property type="entry name" value="CheX-like_dom"/>
</dbReference>
<reference evidence="3 4" key="1">
    <citation type="journal article" date="2009" name="Stand. Genomic Sci.">
        <title>Complete genome sequence of Pirellula staleyi type strain (ATCC 27377).</title>
        <authorList>
            <person name="Clum A."/>
            <person name="Tindall B.J."/>
            <person name="Sikorski J."/>
            <person name="Ivanova N."/>
            <person name="Mavrommatis K."/>
            <person name="Lucas S."/>
            <person name="Glavina del Rio T."/>
            <person name="Nolan M."/>
            <person name="Chen F."/>
            <person name="Tice H."/>
            <person name="Pitluck S."/>
            <person name="Cheng J.F."/>
            <person name="Chertkov O."/>
            <person name="Brettin T."/>
            <person name="Han C."/>
            <person name="Detter J.C."/>
            <person name="Kuske C."/>
            <person name="Bruce D."/>
            <person name="Goodwin L."/>
            <person name="Ovchinikova G."/>
            <person name="Pati A."/>
            <person name="Mikhailova N."/>
            <person name="Chen A."/>
            <person name="Palaniappan K."/>
            <person name="Land M."/>
            <person name="Hauser L."/>
            <person name="Chang Y.J."/>
            <person name="Jeffries C.D."/>
            <person name="Chain P."/>
            <person name="Rohde M."/>
            <person name="Goker M."/>
            <person name="Bristow J."/>
            <person name="Eisen J.A."/>
            <person name="Markowitz V."/>
            <person name="Hugenholtz P."/>
            <person name="Kyrpides N.C."/>
            <person name="Klenk H.P."/>
            <person name="Lapidus A."/>
        </authorList>
    </citation>
    <scope>NUCLEOTIDE SEQUENCE [LARGE SCALE GENOMIC DNA]</scope>
    <source>
        <strain evidence="4">ATCC 27377 / DSM 6068 / ICPB 4128</strain>
    </source>
</reference>
<dbReference type="Pfam" id="PF13690">
    <property type="entry name" value="CheX"/>
    <property type="match status" value="1"/>
</dbReference>
<feature type="domain" description="Chemotaxis phosphatase CheX-like" evidence="2">
    <location>
        <begin position="41"/>
        <end position="126"/>
    </location>
</feature>
<dbReference type="OrthoDB" id="5402373at2"/>
<dbReference type="PANTHER" id="PTHR39452">
    <property type="entry name" value="CHEY-P PHOSPHATASE CHEX"/>
    <property type="match status" value="1"/>
</dbReference>
<sequence>MTVQTEDVIAITENVLKTMLNFEVAAIDAAPLEGTGEQLASQIAINGAWKGTVTVESTLGLAREMAGGMLGLESNDVTEVDLNDALAEITNMVGGNIKSLLTSPSYLSLPTMASTTTTESSTADAKVLVQKTFICRDELLRITLHEQ</sequence>
<gene>
    <name evidence="3" type="ordered locus">Psta_3068</name>
</gene>
<evidence type="ECO:0000313" key="3">
    <source>
        <dbReference type="EMBL" id="ADB17732.1"/>
    </source>
</evidence>
<protein>
    <recommendedName>
        <fullName evidence="2">Chemotaxis phosphatase CheX-like domain-containing protein</fullName>
    </recommendedName>
</protein>
<dbReference type="EMBL" id="CP001848">
    <property type="protein sequence ID" value="ADB17732.1"/>
    <property type="molecule type" value="Genomic_DNA"/>
</dbReference>
<dbReference type="Gene3D" id="3.40.1550.10">
    <property type="entry name" value="CheC-like"/>
    <property type="match status" value="1"/>
</dbReference>
<dbReference type="InterPro" id="IPR028976">
    <property type="entry name" value="CheC-like_sf"/>
</dbReference>
<evidence type="ECO:0000256" key="1">
    <source>
        <dbReference type="ARBA" id="ARBA00022500"/>
    </source>
</evidence>